<evidence type="ECO:0000256" key="1">
    <source>
        <dbReference type="ARBA" id="ARBA00022837"/>
    </source>
</evidence>
<evidence type="ECO:0000313" key="5">
    <source>
        <dbReference type="Proteomes" id="UP000596742"/>
    </source>
</evidence>
<feature type="chain" id="PRO_5032392154" description="EF-hand domain-containing protein" evidence="2">
    <location>
        <begin position="18"/>
        <end position="123"/>
    </location>
</feature>
<dbReference type="GO" id="GO:0005509">
    <property type="term" value="F:calcium ion binding"/>
    <property type="evidence" value="ECO:0007669"/>
    <property type="project" value="InterPro"/>
</dbReference>
<dbReference type="PROSITE" id="PS00018">
    <property type="entry name" value="EF_HAND_1"/>
    <property type="match status" value="2"/>
</dbReference>
<protein>
    <recommendedName>
        <fullName evidence="3">EF-hand domain-containing protein</fullName>
    </recommendedName>
</protein>
<proteinExistence type="predicted"/>
<dbReference type="InterPro" id="IPR011992">
    <property type="entry name" value="EF-hand-dom_pair"/>
</dbReference>
<feature type="signal peptide" evidence="2">
    <location>
        <begin position="1"/>
        <end position="17"/>
    </location>
</feature>
<keyword evidence="1" id="KW-0106">Calcium</keyword>
<dbReference type="InterPro" id="IPR018247">
    <property type="entry name" value="EF_Hand_1_Ca_BS"/>
</dbReference>
<dbReference type="EMBL" id="UYJE01006882">
    <property type="protein sequence ID" value="VDI49911.1"/>
    <property type="molecule type" value="Genomic_DNA"/>
</dbReference>
<dbReference type="SMART" id="SM00054">
    <property type="entry name" value="EFh"/>
    <property type="match status" value="2"/>
</dbReference>
<gene>
    <name evidence="4" type="ORF">MGAL_10B028250</name>
</gene>
<dbReference type="AlphaFoldDB" id="A0A8B6FGQ6"/>
<dbReference type="Gene3D" id="1.10.238.10">
    <property type="entry name" value="EF-hand"/>
    <property type="match status" value="1"/>
</dbReference>
<dbReference type="SUPFAM" id="SSF47473">
    <property type="entry name" value="EF-hand"/>
    <property type="match status" value="1"/>
</dbReference>
<dbReference type="PROSITE" id="PS50222">
    <property type="entry name" value="EF_HAND_2"/>
    <property type="match status" value="1"/>
</dbReference>
<sequence length="123" mass="13843">MKLTLTAFIVLIGMVLADDLVPNLIVQSVKMMHQNRSKRSLKPSMEDSVRMAFSMTDKNHDGHITVDELIQFVKKTTGLTIDQTTRRGFNMVFGNPTYDLNENGTIELNEYAGLMRMGMGMGK</sequence>
<feature type="domain" description="EF-hand" evidence="3">
    <location>
        <begin position="44"/>
        <end position="79"/>
    </location>
</feature>
<name>A0A8B6FGQ6_MYTGA</name>
<dbReference type="Proteomes" id="UP000596742">
    <property type="component" value="Unassembled WGS sequence"/>
</dbReference>
<dbReference type="CDD" id="cd00051">
    <property type="entry name" value="EFh"/>
    <property type="match status" value="1"/>
</dbReference>
<evidence type="ECO:0000259" key="3">
    <source>
        <dbReference type="PROSITE" id="PS50222"/>
    </source>
</evidence>
<dbReference type="Pfam" id="PF13499">
    <property type="entry name" value="EF-hand_7"/>
    <property type="match status" value="1"/>
</dbReference>
<reference evidence="4" key="1">
    <citation type="submission" date="2018-11" db="EMBL/GenBank/DDBJ databases">
        <authorList>
            <person name="Alioto T."/>
            <person name="Alioto T."/>
        </authorList>
    </citation>
    <scope>NUCLEOTIDE SEQUENCE</scope>
</reference>
<dbReference type="InterPro" id="IPR002048">
    <property type="entry name" value="EF_hand_dom"/>
</dbReference>
<comment type="caution">
    <text evidence="4">The sequence shown here is derived from an EMBL/GenBank/DDBJ whole genome shotgun (WGS) entry which is preliminary data.</text>
</comment>
<keyword evidence="2" id="KW-0732">Signal</keyword>
<organism evidence="4 5">
    <name type="scientific">Mytilus galloprovincialis</name>
    <name type="common">Mediterranean mussel</name>
    <dbReference type="NCBI Taxonomy" id="29158"/>
    <lineage>
        <taxon>Eukaryota</taxon>
        <taxon>Metazoa</taxon>
        <taxon>Spiralia</taxon>
        <taxon>Lophotrochozoa</taxon>
        <taxon>Mollusca</taxon>
        <taxon>Bivalvia</taxon>
        <taxon>Autobranchia</taxon>
        <taxon>Pteriomorphia</taxon>
        <taxon>Mytilida</taxon>
        <taxon>Mytiloidea</taxon>
        <taxon>Mytilidae</taxon>
        <taxon>Mytilinae</taxon>
        <taxon>Mytilus</taxon>
    </lineage>
</organism>
<accession>A0A8B6FGQ6</accession>
<dbReference type="OrthoDB" id="6071809at2759"/>
<evidence type="ECO:0000313" key="4">
    <source>
        <dbReference type="EMBL" id="VDI49911.1"/>
    </source>
</evidence>
<evidence type="ECO:0000256" key="2">
    <source>
        <dbReference type="SAM" id="SignalP"/>
    </source>
</evidence>
<keyword evidence="5" id="KW-1185">Reference proteome</keyword>